<protein>
    <recommendedName>
        <fullName evidence="2">AbiEi antitoxin C-terminal domain-containing protein</fullName>
    </recommendedName>
</protein>
<proteinExistence type="predicted"/>
<evidence type="ECO:0008006" key="2">
    <source>
        <dbReference type="Google" id="ProtNLM"/>
    </source>
</evidence>
<sequence>MYFCGIFFEPMIDTIKNRIKKIGDGVVFTANEFEVTVKSPTTVSRVLNDFVTQGYLCKLSKGRFYKPQIGKFGELPPDDYQIVKDLLSEKGKLIGYITGYTAFNELGLTTQVPFTLQVGAYDEKKAIKRGAYRISFIKQRNSITKDNIPLLKLLDCLRFLKIIPDTMPDDACKRLLYLLSQLDENQTNKIKRLALKYTPQTIALLGAMLETLNPQEDTTALFKMINPMTSYKLEISIPILPNQKKWNIR</sequence>
<reference evidence="1" key="1">
    <citation type="submission" date="2019-03" db="EMBL/GenBank/DDBJ databases">
        <title>Single cell metagenomics reveals metabolic interactions within the superorganism composed of flagellate Streblomastix strix and complex community of Bacteroidetes bacteria on its surface.</title>
        <authorList>
            <person name="Treitli S.C."/>
            <person name="Kolisko M."/>
            <person name="Husnik F."/>
            <person name="Keeling P."/>
            <person name="Hampl V."/>
        </authorList>
    </citation>
    <scope>NUCLEOTIDE SEQUENCE</scope>
    <source>
        <strain evidence="1">STM</strain>
    </source>
</reference>
<gene>
    <name evidence="1" type="ORF">EZS27_011741</name>
</gene>
<dbReference type="AlphaFoldDB" id="A0A5J4S4Z5"/>
<dbReference type="EMBL" id="SNRY01000463">
    <property type="protein sequence ID" value="KAA6340400.1"/>
    <property type="molecule type" value="Genomic_DNA"/>
</dbReference>
<name>A0A5J4S4Z5_9ZZZZ</name>
<comment type="caution">
    <text evidence="1">The sequence shown here is derived from an EMBL/GenBank/DDBJ whole genome shotgun (WGS) entry which is preliminary data.</text>
</comment>
<dbReference type="InterPro" id="IPR045738">
    <property type="entry name" value="DUF6088"/>
</dbReference>
<accession>A0A5J4S4Z5</accession>
<evidence type="ECO:0000313" key="1">
    <source>
        <dbReference type="EMBL" id="KAA6340400.1"/>
    </source>
</evidence>
<dbReference type="Pfam" id="PF19570">
    <property type="entry name" value="DUF6088"/>
    <property type="match status" value="1"/>
</dbReference>
<organism evidence="1">
    <name type="scientific">termite gut metagenome</name>
    <dbReference type="NCBI Taxonomy" id="433724"/>
    <lineage>
        <taxon>unclassified sequences</taxon>
        <taxon>metagenomes</taxon>
        <taxon>organismal metagenomes</taxon>
    </lineage>
</organism>